<sequence>MGTSVQVQNGDSTKRIAANAVPNTSLLQISSTPCDTIPLLEIEFGPNSDITLWDFPNSLKHLTCLKYLVVTLHGFYSSQCYSRLLDALMVAECLQAVAVTVESIPEAALWFLFSNLKPSQYANFALVTSGTYILEPPSILTQNSKPDTANAGVS</sequence>
<protein>
    <submittedName>
        <fullName evidence="1">Uncharacterized protein</fullName>
    </submittedName>
</protein>
<gene>
    <name evidence="1" type="ORF">TWF788_003241</name>
</gene>
<proteinExistence type="predicted"/>
<evidence type="ECO:0000313" key="2">
    <source>
        <dbReference type="Proteomes" id="UP000479691"/>
    </source>
</evidence>
<comment type="caution">
    <text evidence="1">The sequence shown here is derived from an EMBL/GenBank/DDBJ whole genome shotgun (WGS) entry which is preliminary data.</text>
</comment>
<accession>A0A7C8U7L8</accession>
<dbReference type="EMBL" id="JAABOE010000017">
    <property type="protein sequence ID" value="KAF3186376.1"/>
    <property type="molecule type" value="Genomic_DNA"/>
</dbReference>
<evidence type="ECO:0000313" key="1">
    <source>
        <dbReference type="EMBL" id="KAF3186376.1"/>
    </source>
</evidence>
<name>A0A7C8U7L8_ORBOL</name>
<dbReference type="AlphaFoldDB" id="A0A7C8U7L8"/>
<dbReference type="Proteomes" id="UP000479691">
    <property type="component" value="Unassembled WGS sequence"/>
</dbReference>
<reference evidence="1 2" key="1">
    <citation type="submission" date="2019-06" db="EMBL/GenBank/DDBJ databases">
        <authorList>
            <person name="Palmer J.M."/>
        </authorList>
    </citation>
    <scope>NUCLEOTIDE SEQUENCE [LARGE SCALE GENOMIC DNA]</scope>
    <source>
        <strain evidence="1 2">TWF788</strain>
    </source>
</reference>
<organism evidence="1 2">
    <name type="scientific">Orbilia oligospora</name>
    <name type="common">Nematode-trapping fungus</name>
    <name type="synonym">Arthrobotrys oligospora</name>
    <dbReference type="NCBI Taxonomy" id="2813651"/>
    <lineage>
        <taxon>Eukaryota</taxon>
        <taxon>Fungi</taxon>
        <taxon>Dikarya</taxon>
        <taxon>Ascomycota</taxon>
        <taxon>Pezizomycotina</taxon>
        <taxon>Orbiliomycetes</taxon>
        <taxon>Orbiliales</taxon>
        <taxon>Orbiliaceae</taxon>
        <taxon>Orbilia</taxon>
    </lineage>
</organism>